<proteinExistence type="predicted"/>
<feature type="transmembrane region" description="Helical" evidence="2">
    <location>
        <begin position="38"/>
        <end position="59"/>
    </location>
</feature>
<evidence type="ECO:0000313" key="4">
    <source>
        <dbReference type="Proteomes" id="UP000772566"/>
    </source>
</evidence>
<keyword evidence="2" id="KW-0472">Membrane</keyword>
<evidence type="ECO:0000256" key="1">
    <source>
        <dbReference type="SAM" id="MobiDB-lite"/>
    </source>
</evidence>
<comment type="caution">
    <text evidence="3">The sequence shown here is derived from an EMBL/GenBank/DDBJ whole genome shotgun (WGS) entry which is preliminary data.</text>
</comment>
<evidence type="ECO:0000256" key="2">
    <source>
        <dbReference type="SAM" id="Phobius"/>
    </source>
</evidence>
<protein>
    <submittedName>
        <fullName evidence="3">Uncharacterized protein</fullName>
    </submittedName>
</protein>
<sequence>MAKKDDNQDTRDNRHEFGGEGPDFDPNDPSQMPDGSPFPAGLLFFIVIMLLSGLGRSCVSSNQTSSSPLFGDPYSAYTDSNW</sequence>
<gene>
    <name evidence="3" type="ORF">HXK23_03805</name>
</gene>
<dbReference type="Proteomes" id="UP000772566">
    <property type="component" value="Unassembled WGS sequence"/>
</dbReference>
<reference evidence="3" key="1">
    <citation type="submission" date="2020-04" db="EMBL/GenBank/DDBJ databases">
        <title>Deep metagenomics examines the oral microbiome during advanced dental caries in children, revealing novel taxa and co-occurrences with host molecules.</title>
        <authorList>
            <person name="Baker J.L."/>
            <person name="Morton J.T."/>
            <person name="Dinis M."/>
            <person name="Alvarez R."/>
            <person name="Tran N.C."/>
            <person name="Knight R."/>
            <person name="Edlund A."/>
        </authorList>
    </citation>
    <scope>NUCLEOTIDE SEQUENCE</scope>
    <source>
        <strain evidence="3">JCVI_22A_bin.2</strain>
    </source>
</reference>
<dbReference type="AlphaFoldDB" id="A0A930YT39"/>
<keyword evidence="2" id="KW-1133">Transmembrane helix</keyword>
<organism evidence="3 4">
    <name type="scientific">Lancefieldella parvula</name>
    <dbReference type="NCBI Taxonomy" id="1382"/>
    <lineage>
        <taxon>Bacteria</taxon>
        <taxon>Bacillati</taxon>
        <taxon>Actinomycetota</taxon>
        <taxon>Coriobacteriia</taxon>
        <taxon>Coriobacteriales</taxon>
        <taxon>Atopobiaceae</taxon>
        <taxon>Lancefieldella</taxon>
    </lineage>
</organism>
<dbReference type="RefSeq" id="WP_035431649.1">
    <property type="nucleotide sequence ID" value="NZ_CAUUSI010000001.1"/>
</dbReference>
<keyword evidence="2" id="KW-0812">Transmembrane</keyword>
<dbReference type="EMBL" id="JABZGT010000200">
    <property type="protein sequence ID" value="MBF4809332.1"/>
    <property type="molecule type" value="Genomic_DNA"/>
</dbReference>
<feature type="compositionally biased region" description="Polar residues" evidence="1">
    <location>
        <begin position="58"/>
        <end position="68"/>
    </location>
</feature>
<evidence type="ECO:0000313" key="3">
    <source>
        <dbReference type="EMBL" id="MBF4809332.1"/>
    </source>
</evidence>
<name>A0A930YT39_9ACTN</name>
<feature type="region of interest" description="Disordered" evidence="1">
    <location>
        <begin position="1"/>
        <end position="36"/>
    </location>
</feature>
<accession>A0A930YT39</accession>
<feature type="region of interest" description="Disordered" evidence="1">
    <location>
        <begin position="57"/>
        <end position="82"/>
    </location>
</feature>
<feature type="compositionally biased region" description="Basic and acidic residues" evidence="1">
    <location>
        <begin position="1"/>
        <end position="18"/>
    </location>
</feature>